<dbReference type="PANTHER" id="PTHR28520:SF2">
    <property type="entry name" value="MITOTIC-SPINDLE ORGANIZING PROTEIN 1"/>
    <property type="match status" value="1"/>
</dbReference>
<keyword evidence="3" id="KW-0963">Cytoplasm</keyword>
<evidence type="ECO:0008006" key="7">
    <source>
        <dbReference type="Google" id="ProtNLM"/>
    </source>
</evidence>
<dbReference type="InterPro" id="IPR022214">
    <property type="entry name" value="MZT1"/>
</dbReference>
<dbReference type="GO" id="GO:0090307">
    <property type="term" value="P:mitotic spindle assembly"/>
    <property type="evidence" value="ECO:0007669"/>
    <property type="project" value="TreeGrafter"/>
</dbReference>
<gene>
    <name evidence="5" type="ORF">CPATCC_001775</name>
</gene>
<dbReference type="GO" id="GO:0031021">
    <property type="term" value="C:interphase microtubule organizing center"/>
    <property type="evidence" value="ECO:0007669"/>
    <property type="project" value="TreeGrafter"/>
</dbReference>
<evidence type="ECO:0000256" key="1">
    <source>
        <dbReference type="ARBA" id="ARBA00004267"/>
    </source>
</evidence>
<organism evidence="5 6">
    <name type="scientific">Cryptosporidium parvum</name>
    <dbReference type="NCBI Taxonomy" id="5807"/>
    <lineage>
        <taxon>Eukaryota</taxon>
        <taxon>Sar</taxon>
        <taxon>Alveolata</taxon>
        <taxon>Apicomplexa</taxon>
        <taxon>Conoidasida</taxon>
        <taxon>Coccidia</taxon>
        <taxon>Eucoccidiorida</taxon>
        <taxon>Eimeriorina</taxon>
        <taxon>Cryptosporidiidae</taxon>
        <taxon>Cryptosporidium</taxon>
    </lineage>
</organism>
<evidence type="ECO:0000313" key="6">
    <source>
        <dbReference type="Proteomes" id="UP000593906"/>
    </source>
</evidence>
<dbReference type="VEuPathDB" id="CryptoDB:CPATCC_0019890"/>
<dbReference type="GO" id="GO:0000931">
    <property type="term" value="C:gamma-tubulin ring complex"/>
    <property type="evidence" value="ECO:0007669"/>
    <property type="project" value="InterPro"/>
</dbReference>
<dbReference type="Proteomes" id="UP000593906">
    <property type="component" value="Chromosome 4"/>
</dbReference>
<dbReference type="GO" id="GO:0033566">
    <property type="term" value="P:gamma-tubulin complex localization"/>
    <property type="evidence" value="ECO:0007669"/>
    <property type="project" value="InterPro"/>
</dbReference>
<evidence type="ECO:0000256" key="4">
    <source>
        <dbReference type="ARBA" id="ARBA00023212"/>
    </source>
</evidence>
<dbReference type="EMBL" id="CP044419">
    <property type="protein sequence ID" value="QOY42163.1"/>
    <property type="molecule type" value="Genomic_DNA"/>
</dbReference>
<dbReference type="AlphaFoldDB" id="A0A7S7RGP9"/>
<dbReference type="Pfam" id="PF12554">
    <property type="entry name" value="MOZART1"/>
    <property type="match status" value="1"/>
</dbReference>
<proteinExistence type="inferred from homology"/>
<dbReference type="GO" id="GO:0005819">
    <property type="term" value="C:spindle"/>
    <property type="evidence" value="ECO:0007669"/>
    <property type="project" value="TreeGrafter"/>
</dbReference>
<keyword evidence="4" id="KW-0206">Cytoskeleton</keyword>
<sequence>MIFFSQCAVFLSTMWGNRGIFRITCARIIQFKYFFEINTKIFIIKMRVLSGNAINQEVLETLADISSLLNTGLDKETILILIKLLELGVQPETLSELVIEIRREIESYQIY</sequence>
<dbReference type="GO" id="GO:0051415">
    <property type="term" value="P:microtubule nucleation by interphase microtubule organizing center"/>
    <property type="evidence" value="ECO:0007669"/>
    <property type="project" value="TreeGrafter"/>
</dbReference>
<dbReference type="SMR" id="A0A7S7RGP9"/>
<reference evidence="5 6" key="1">
    <citation type="submission" date="2019-09" db="EMBL/GenBank/DDBJ databases">
        <title>Consistent, comparative and evidence-based genome assembly and annotation for Cryptosporidium parvum, C. hominis and C. tyzzeri.</title>
        <authorList>
            <person name="Baptista R.P."/>
            <person name="Li Y."/>
            <person name="Sateriale A."/>
            <person name="Ansell B."/>
            <person name="Jex A."/>
            <person name="Sanders M."/>
            <person name="Brooks K."/>
            <person name="Tracey A."/>
            <person name="Berriman M."/>
            <person name="Striepen B."/>
            <person name="Cotton J.A."/>
            <person name="Kissinger J.C."/>
        </authorList>
    </citation>
    <scope>NUCLEOTIDE SEQUENCE [LARGE SCALE GENOMIC DNA]</scope>
    <source>
        <strain evidence="5 6">IOWA-ATCC</strain>
    </source>
</reference>
<comment type="similarity">
    <text evidence="2">Belongs to the MOZART1 family.</text>
</comment>
<accession>A0A7S7RGP9</accession>
<protein>
    <recommendedName>
        <fullName evidence="7">Mitotic-spindle organizing protein 1</fullName>
    </recommendedName>
</protein>
<evidence type="ECO:0000313" key="5">
    <source>
        <dbReference type="EMBL" id="QOY42163.1"/>
    </source>
</evidence>
<comment type="subcellular location">
    <subcellularLocation>
        <location evidence="1">Cytoplasm</location>
        <location evidence="1">Cytoskeleton</location>
        <location evidence="1">Microtubule organizing center</location>
    </subcellularLocation>
</comment>
<dbReference type="PANTHER" id="PTHR28520">
    <property type="entry name" value="MITOTIC-SPINDLE ORGANIZING PROTEIN 1"/>
    <property type="match status" value="1"/>
</dbReference>
<evidence type="ECO:0000256" key="2">
    <source>
        <dbReference type="ARBA" id="ARBA00011015"/>
    </source>
</evidence>
<name>A0A7S7RGP9_CRYPV</name>
<evidence type="ECO:0000256" key="3">
    <source>
        <dbReference type="ARBA" id="ARBA00022490"/>
    </source>
</evidence>